<gene>
    <name evidence="2" type="ORF">MY1_0505</name>
</gene>
<sequence length="125" mass="14647">MGFGKRSKRSREHRKRNYDNHWKQKFHQKKIELQKQRKKIKILLACMIALVLIFVSLFVIGYTGKQMVMQATETVDSFNVLIIGTLHEYQDTLIGIAVIFFVILVFVIVILSWMPRTEYHGSGAY</sequence>
<feature type="transmembrane region" description="Helical" evidence="1">
    <location>
        <begin position="93"/>
        <end position="113"/>
    </location>
</feature>
<evidence type="ECO:0000256" key="1">
    <source>
        <dbReference type="SAM" id="Phobius"/>
    </source>
</evidence>
<dbReference type="STRING" id="1001994.MY1_0505"/>
<dbReference type="AlphaFoldDB" id="F9CVH0"/>
<keyword evidence="3" id="KW-1185">Reference proteome</keyword>
<dbReference type="RefSeq" id="WP_007549979.1">
    <property type="nucleotide sequence ID" value="NZ_AFPU01000001.1"/>
</dbReference>
<evidence type="ECO:0000313" key="2">
    <source>
        <dbReference type="EMBL" id="EGP93272.1"/>
    </source>
</evidence>
<organism evidence="2 3">
    <name type="scientific">Nitrosarchaeum koreense MY1</name>
    <dbReference type="NCBI Taxonomy" id="1001994"/>
    <lineage>
        <taxon>Archaea</taxon>
        <taxon>Nitrososphaerota</taxon>
        <taxon>Nitrososphaeria</taxon>
        <taxon>Nitrosopumilales</taxon>
        <taxon>Nitrosopumilaceae</taxon>
        <taxon>Nitrosarchaeum</taxon>
    </lineage>
</organism>
<keyword evidence="1" id="KW-0812">Transmembrane</keyword>
<feature type="transmembrane region" description="Helical" evidence="1">
    <location>
        <begin position="42"/>
        <end position="62"/>
    </location>
</feature>
<keyword evidence="1" id="KW-1133">Transmembrane helix</keyword>
<accession>F9CVH0</accession>
<dbReference type="Proteomes" id="UP000004440">
    <property type="component" value="Unassembled WGS sequence"/>
</dbReference>
<comment type="caution">
    <text evidence="2">The sequence shown here is derived from an EMBL/GenBank/DDBJ whole genome shotgun (WGS) entry which is preliminary data.</text>
</comment>
<name>F9CVH0_9ARCH</name>
<dbReference type="EMBL" id="AFPU01000001">
    <property type="protein sequence ID" value="EGP93272.1"/>
    <property type="molecule type" value="Genomic_DNA"/>
</dbReference>
<evidence type="ECO:0000313" key="3">
    <source>
        <dbReference type="Proteomes" id="UP000004440"/>
    </source>
</evidence>
<protein>
    <submittedName>
        <fullName evidence="2">Uncharacterized protein</fullName>
    </submittedName>
</protein>
<keyword evidence="1" id="KW-0472">Membrane</keyword>
<reference evidence="2 3" key="1">
    <citation type="journal article" date="2011" name="J. Bacteriol.">
        <title>Genome Sequence of an Ammonia-Oxidizing Soil Archaeon, "Candidatus Nitrosoarchaeum koreensis" MY1.</title>
        <authorList>
            <person name="Kim B.K."/>
            <person name="Jung M.Y."/>
            <person name="Yu D.S."/>
            <person name="Park S.J."/>
            <person name="Oh T.K."/>
            <person name="Rhee S.K."/>
            <person name="Kim J.F."/>
        </authorList>
    </citation>
    <scope>NUCLEOTIDE SEQUENCE [LARGE SCALE GENOMIC DNA]</scope>
    <source>
        <strain evidence="2 3">MY1</strain>
    </source>
</reference>
<proteinExistence type="predicted"/>